<evidence type="ECO:0000256" key="1">
    <source>
        <dbReference type="SAM" id="MobiDB-lite"/>
    </source>
</evidence>
<feature type="compositionally biased region" description="Basic and acidic residues" evidence="1">
    <location>
        <begin position="577"/>
        <end position="586"/>
    </location>
</feature>
<proteinExistence type="predicted"/>
<feature type="compositionally biased region" description="Basic and acidic residues" evidence="1">
    <location>
        <begin position="370"/>
        <end position="407"/>
    </location>
</feature>
<dbReference type="InterPro" id="IPR015940">
    <property type="entry name" value="UBA"/>
</dbReference>
<feature type="compositionally biased region" description="Polar residues" evidence="1">
    <location>
        <begin position="179"/>
        <end position="196"/>
    </location>
</feature>
<feature type="region of interest" description="Disordered" evidence="1">
    <location>
        <begin position="438"/>
        <end position="670"/>
    </location>
</feature>
<feature type="compositionally biased region" description="Basic and acidic residues" evidence="1">
    <location>
        <begin position="470"/>
        <end position="485"/>
    </location>
</feature>
<protein>
    <submittedName>
        <fullName evidence="3">Auxilin-like clathrin-binding protein required for normal clathrin function</fullName>
    </submittedName>
</protein>
<dbReference type="InterPro" id="IPR011990">
    <property type="entry name" value="TPR-like_helical_dom_sf"/>
</dbReference>
<reference evidence="3 4" key="1">
    <citation type="submission" date="2024-02" db="EMBL/GenBank/DDBJ databases">
        <title>Discinaceae phylogenomics.</title>
        <authorList>
            <person name="Dirks A.C."/>
            <person name="James T.Y."/>
        </authorList>
    </citation>
    <scope>NUCLEOTIDE SEQUENCE [LARGE SCALE GENOMIC DNA]</scope>
    <source>
        <strain evidence="3 4">ACD0624</strain>
    </source>
</reference>
<feature type="compositionally biased region" description="Polar residues" evidence="1">
    <location>
        <begin position="631"/>
        <end position="644"/>
    </location>
</feature>
<sequence length="976" mass="105889">MDNLSGLSWSASPVSNANKPHPPPKPNTLSSNVFANLPIRPSTTSPGPSKFNRTAPQPPPSTAGGGDSFANLVSFGRNKQSTGNLSLQEQQRRLQEQKANEEKERRKKIDALFGGGGSGDAATGFWNSLESGKGAGDSTTAASRAPPVDDDDDDLLAAFNASVPVDNSSHYPPPAPSPVSGSYTPTPRSGTPSSHMQDLISDSGFLGPKSYTPAPRNGTPGSHLQDLMGDSAPNYTQSGSLDPFDIGSLPSRTTPTNNVADDDDILGDLAKPVSELPPRPKPTPPTKPQELEDMPSMNSKTISDPRDPVIAEIMDMGFTAAQAKRALHETDSLDVRTAVGWLLEDAHKRSRPASSQPMPRTGSSQGQRGRRPDEGAPRRRREEGRDEDSTPAWVRDRSREPDGEKDLGALAHEIGGTLFKSANSLWNTGKKKVEKAIAEFQTEGPGSDSGDPNMPKWMRDQQIEASVPTRGRERGNRFHEDDIRPIQRTPQAPEPKLTEEAMMLEAGSGPPPRRKQEMDSSSRSSSATPSGLGLSEKELIQRQRQYNLEQAIRDKERELRERERPKPVSSSIPNSIERNRKITREAVEEDSAGQYVSRNRRRPPPPSATSNTKPATPEPPRGDLLFGGGSTTREQSRNPFQQRNPAPVSAPRRQNPNPTPPPEPRHVIPQRPNIHLSSSAQQISTSARIKGSEAFKRGDYTLALTHYTASLSPLPESHILRIVVLSNRALCNLKLGDPKSALSDCEEILSIIGPGRGDGEIITLDGGNKDMKEYWGKTITRKAEGLEQLEKWVDASATWTLAVESGVGGAVATAGRRRCESALRPKPAISSSSSPRPNPARRPPPPKVVRPHVDAQAVKALRQANAAADRVEDEKLALHDSVETRIGTWKAGKEGNLRALLGSLDTVLWDGAGWKKVGMGDLLMPGKCKVVYMKGISKVHPDKISQDATTEQKMISAAVFSLLNEAWDKFKAENRL</sequence>
<dbReference type="Pfam" id="PF22562">
    <property type="entry name" value="UBA_7"/>
    <property type="match status" value="1"/>
</dbReference>
<dbReference type="InterPro" id="IPR009060">
    <property type="entry name" value="UBA-like_sf"/>
</dbReference>
<gene>
    <name evidence="3" type="primary">SWA2</name>
    <name evidence="3" type="ORF">Q9L58_000643</name>
</gene>
<keyword evidence="4" id="KW-1185">Reference proteome</keyword>
<feature type="domain" description="UBA" evidence="2">
    <location>
        <begin position="302"/>
        <end position="345"/>
    </location>
</feature>
<feature type="compositionally biased region" description="Pro residues" evidence="1">
    <location>
        <begin position="275"/>
        <end position="287"/>
    </location>
</feature>
<feature type="region of interest" description="Disordered" evidence="1">
    <location>
        <begin position="346"/>
        <end position="409"/>
    </location>
</feature>
<feature type="compositionally biased region" description="Polar residues" evidence="1">
    <location>
        <begin position="1"/>
        <end position="17"/>
    </location>
</feature>
<feature type="compositionally biased region" description="Basic and acidic residues" evidence="1">
    <location>
        <begin position="551"/>
        <end position="566"/>
    </location>
</feature>
<evidence type="ECO:0000313" key="3">
    <source>
        <dbReference type="EMBL" id="KAL0640361.1"/>
    </source>
</evidence>
<dbReference type="PANTHER" id="PTHR23172:SF19">
    <property type="entry name" value="J DOMAIN-CONTAINING PROTEIN"/>
    <property type="match status" value="1"/>
</dbReference>
<comment type="caution">
    <text evidence="3">The sequence shown here is derived from an EMBL/GenBank/DDBJ whole genome shotgun (WGS) entry which is preliminary data.</text>
</comment>
<dbReference type="SUPFAM" id="SSF46565">
    <property type="entry name" value="Chaperone J-domain"/>
    <property type="match status" value="1"/>
</dbReference>
<evidence type="ECO:0000259" key="2">
    <source>
        <dbReference type="PROSITE" id="PS50030"/>
    </source>
</evidence>
<feature type="compositionally biased region" description="Polar residues" evidence="1">
    <location>
        <begin position="77"/>
        <end position="86"/>
    </location>
</feature>
<dbReference type="SUPFAM" id="SSF46934">
    <property type="entry name" value="UBA-like"/>
    <property type="match status" value="1"/>
</dbReference>
<dbReference type="EMBL" id="JBBBZM010000004">
    <property type="protein sequence ID" value="KAL0640361.1"/>
    <property type="molecule type" value="Genomic_DNA"/>
</dbReference>
<evidence type="ECO:0000313" key="4">
    <source>
        <dbReference type="Proteomes" id="UP001447188"/>
    </source>
</evidence>
<accession>A0ABR3GXQ0</accession>
<feature type="region of interest" description="Disordered" evidence="1">
    <location>
        <begin position="1"/>
        <end position="309"/>
    </location>
</feature>
<feature type="compositionally biased region" description="Polar residues" evidence="1">
    <location>
        <begin position="41"/>
        <end position="55"/>
    </location>
</feature>
<dbReference type="Proteomes" id="UP001447188">
    <property type="component" value="Unassembled WGS sequence"/>
</dbReference>
<feature type="compositionally biased region" description="Basic and acidic residues" evidence="1">
    <location>
        <begin position="90"/>
        <end position="110"/>
    </location>
</feature>
<dbReference type="Gene3D" id="1.25.40.10">
    <property type="entry name" value="Tetratricopeptide repeat domain"/>
    <property type="match status" value="1"/>
</dbReference>
<dbReference type="SUPFAM" id="SSF48452">
    <property type="entry name" value="TPR-like"/>
    <property type="match status" value="1"/>
</dbReference>
<dbReference type="PANTHER" id="PTHR23172">
    <property type="entry name" value="AUXILIN/CYCLIN G-ASSOCIATED KINASE-RELATED"/>
    <property type="match status" value="1"/>
</dbReference>
<dbReference type="Gene3D" id="1.10.8.10">
    <property type="entry name" value="DNA helicase RuvA subunit, C-terminal domain"/>
    <property type="match status" value="1"/>
</dbReference>
<name>A0ABR3GXQ0_9PEZI</name>
<organism evidence="3 4">
    <name type="scientific">Discina gigas</name>
    <dbReference type="NCBI Taxonomy" id="1032678"/>
    <lineage>
        <taxon>Eukaryota</taxon>
        <taxon>Fungi</taxon>
        <taxon>Dikarya</taxon>
        <taxon>Ascomycota</taxon>
        <taxon>Pezizomycotina</taxon>
        <taxon>Pezizomycetes</taxon>
        <taxon>Pezizales</taxon>
        <taxon>Discinaceae</taxon>
        <taxon>Discina</taxon>
    </lineage>
</organism>
<dbReference type="Gene3D" id="1.10.287.110">
    <property type="entry name" value="DnaJ domain"/>
    <property type="match status" value="1"/>
</dbReference>
<feature type="region of interest" description="Disordered" evidence="1">
    <location>
        <begin position="821"/>
        <end position="849"/>
    </location>
</feature>
<feature type="compositionally biased region" description="Low complexity" evidence="1">
    <location>
        <begin position="824"/>
        <end position="835"/>
    </location>
</feature>
<dbReference type="PROSITE" id="PS50030">
    <property type="entry name" value="UBA"/>
    <property type="match status" value="1"/>
</dbReference>
<feature type="compositionally biased region" description="Polar residues" evidence="1">
    <location>
        <begin position="250"/>
        <end position="259"/>
    </location>
</feature>
<feature type="compositionally biased region" description="Pro residues" evidence="1">
    <location>
        <begin position="836"/>
        <end position="848"/>
    </location>
</feature>
<dbReference type="InterPro" id="IPR036869">
    <property type="entry name" value="J_dom_sf"/>
</dbReference>